<proteinExistence type="predicted"/>
<comment type="caution">
    <text evidence="1">The sequence shown here is derived from an EMBL/GenBank/DDBJ whole genome shotgun (WGS) entry which is preliminary data.</text>
</comment>
<dbReference type="EMBL" id="CAVNYO010000440">
    <property type="protein sequence ID" value="CAK5280159.1"/>
    <property type="molecule type" value="Genomic_DNA"/>
</dbReference>
<accession>A0AAD2HS79</accession>
<keyword evidence="2" id="KW-1185">Reference proteome</keyword>
<gene>
    <name evidence="1" type="ORF">MYCIT1_LOCUS30632</name>
</gene>
<name>A0AAD2HS79_9AGAR</name>
<sequence length="192" mass="21132">MMMRNSLDRLASSCWMAPQAIILPMASFHISCWPVASHSRRICFMDSRVSSPQWLQCAFSSCPGILFQCSPTLYPSWISIHRKYLTLLEKSRCLVAIHTWASVAAPFGSGSLIMVSSCAVSMLRFVAFRSIDCVIAFSFAPGRISDLSTHVSMMSAFSFCRPASASLSAASFPWTPVCPFTHLGRTLCLPTS</sequence>
<evidence type="ECO:0000313" key="1">
    <source>
        <dbReference type="EMBL" id="CAK5280159.1"/>
    </source>
</evidence>
<protein>
    <submittedName>
        <fullName evidence="1">Uncharacterized protein</fullName>
    </submittedName>
</protein>
<dbReference type="AlphaFoldDB" id="A0AAD2HS79"/>
<evidence type="ECO:0000313" key="2">
    <source>
        <dbReference type="Proteomes" id="UP001295794"/>
    </source>
</evidence>
<reference evidence="1" key="1">
    <citation type="submission" date="2023-11" db="EMBL/GenBank/DDBJ databases">
        <authorList>
            <person name="De Vega J J."/>
            <person name="De Vega J J."/>
        </authorList>
    </citation>
    <scope>NUCLEOTIDE SEQUENCE</scope>
</reference>
<dbReference type="Proteomes" id="UP001295794">
    <property type="component" value="Unassembled WGS sequence"/>
</dbReference>
<organism evidence="1 2">
    <name type="scientific">Mycena citricolor</name>
    <dbReference type="NCBI Taxonomy" id="2018698"/>
    <lineage>
        <taxon>Eukaryota</taxon>
        <taxon>Fungi</taxon>
        <taxon>Dikarya</taxon>
        <taxon>Basidiomycota</taxon>
        <taxon>Agaricomycotina</taxon>
        <taxon>Agaricomycetes</taxon>
        <taxon>Agaricomycetidae</taxon>
        <taxon>Agaricales</taxon>
        <taxon>Marasmiineae</taxon>
        <taxon>Mycenaceae</taxon>
        <taxon>Mycena</taxon>
    </lineage>
</organism>